<dbReference type="EMBL" id="BMKK01000006">
    <property type="protein sequence ID" value="GGD64180.1"/>
    <property type="molecule type" value="Genomic_DNA"/>
</dbReference>
<reference evidence="1" key="2">
    <citation type="submission" date="2020-09" db="EMBL/GenBank/DDBJ databases">
        <authorList>
            <person name="Sun Q."/>
            <person name="Zhou Y."/>
        </authorList>
    </citation>
    <scope>NUCLEOTIDE SEQUENCE</scope>
    <source>
        <strain evidence="1">CGMCC 1.15958</strain>
    </source>
</reference>
<evidence type="ECO:0000313" key="1">
    <source>
        <dbReference type="EMBL" id="GGD64180.1"/>
    </source>
</evidence>
<dbReference type="AlphaFoldDB" id="A0A916YX92"/>
<dbReference type="Proteomes" id="UP000609064">
    <property type="component" value="Unassembled WGS sequence"/>
</dbReference>
<gene>
    <name evidence="1" type="ORF">GCM10011514_30160</name>
</gene>
<keyword evidence="2" id="KW-1185">Reference proteome</keyword>
<comment type="caution">
    <text evidence="1">The sequence shown here is derived from an EMBL/GenBank/DDBJ whole genome shotgun (WGS) entry which is preliminary data.</text>
</comment>
<name>A0A916YX92_9BACT</name>
<protein>
    <submittedName>
        <fullName evidence="1">Uncharacterized protein</fullName>
    </submittedName>
</protein>
<proteinExistence type="predicted"/>
<accession>A0A916YX92</accession>
<organism evidence="1 2">
    <name type="scientific">Emticicia aquatilis</name>
    <dbReference type="NCBI Taxonomy" id="1537369"/>
    <lineage>
        <taxon>Bacteria</taxon>
        <taxon>Pseudomonadati</taxon>
        <taxon>Bacteroidota</taxon>
        <taxon>Cytophagia</taxon>
        <taxon>Cytophagales</taxon>
        <taxon>Leadbetterellaceae</taxon>
        <taxon>Emticicia</taxon>
    </lineage>
</organism>
<reference evidence="1" key="1">
    <citation type="journal article" date="2014" name="Int. J. Syst. Evol. Microbiol.">
        <title>Complete genome sequence of Corynebacterium casei LMG S-19264T (=DSM 44701T), isolated from a smear-ripened cheese.</title>
        <authorList>
            <consortium name="US DOE Joint Genome Institute (JGI-PGF)"/>
            <person name="Walter F."/>
            <person name="Albersmeier A."/>
            <person name="Kalinowski J."/>
            <person name="Ruckert C."/>
        </authorList>
    </citation>
    <scope>NUCLEOTIDE SEQUENCE</scope>
    <source>
        <strain evidence="1">CGMCC 1.15958</strain>
    </source>
</reference>
<dbReference type="RefSeq" id="WP_188766950.1">
    <property type="nucleotide sequence ID" value="NZ_BMKK01000006.1"/>
</dbReference>
<evidence type="ECO:0000313" key="2">
    <source>
        <dbReference type="Proteomes" id="UP000609064"/>
    </source>
</evidence>
<sequence>MSQKLIDELFDGNATSYAEALAECHREAIQWKTLENAVTILPHLENKAQNLIEQRMGYLPAQRIILPHEPFIRALIHSYQQGQLTSEDYLLQMEEHIKLIRNADMEHNLCKTYAPEIYENYLKTFTPYGQQAKDRIIHFLGYEPKLEHSLAAEMWLRKMFAMDNFYLPNEITAIDFKVLTLIRYREILLEYGQATANASPLLGLKFIIT</sequence>